<evidence type="ECO:0000313" key="3">
    <source>
        <dbReference type="Proteomes" id="UP000887566"/>
    </source>
</evidence>
<proteinExistence type="predicted"/>
<dbReference type="Proteomes" id="UP000887566">
    <property type="component" value="Unplaced"/>
</dbReference>
<dbReference type="GO" id="GO:0005740">
    <property type="term" value="C:mitochondrial envelope"/>
    <property type="evidence" value="ECO:0007669"/>
    <property type="project" value="TreeGrafter"/>
</dbReference>
<dbReference type="GO" id="GO:0044183">
    <property type="term" value="F:protein folding chaperone"/>
    <property type="evidence" value="ECO:0007669"/>
    <property type="project" value="TreeGrafter"/>
</dbReference>
<feature type="compositionally biased region" description="Acidic residues" evidence="2">
    <location>
        <begin position="71"/>
        <end position="83"/>
    </location>
</feature>
<feature type="region of interest" description="Disordered" evidence="2">
    <location>
        <begin position="67"/>
        <end position="103"/>
    </location>
</feature>
<reference evidence="4" key="1">
    <citation type="submission" date="2022-11" db="UniProtKB">
        <authorList>
            <consortium name="WormBaseParasite"/>
        </authorList>
    </citation>
    <scope>IDENTIFICATION</scope>
</reference>
<evidence type="ECO:0000256" key="1">
    <source>
        <dbReference type="SAM" id="Coils"/>
    </source>
</evidence>
<dbReference type="GO" id="GO:0012505">
    <property type="term" value="C:endomembrane system"/>
    <property type="evidence" value="ECO:0007669"/>
    <property type="project" value="TreeGrafter"/>
</dbReference>
<feature type="coiled-coil region" evidence="1">
    <location>
        <begin position="182"/>
        <end position="233"/>
    </location>
</feature>
<organism evidence="3 4">
    <name type="scientific">Plectus sambesii</name>
    <dbReference type="NCBI Taxonomy" id="2011161"/>
    <lineage>
        <taxon>Eukaryota</taxon>
        <taxon>Metazoa</taxon>
        <taxon>Ecdysozoa</taxon>
        <taxon>Nematoda</taxon>
        <taxon>Chromadorea</taxon>
        <taxon>Plectida</taxon>
        <taxon>Plectina</taxon>
        <taxon>Plectoidea</taxon>
        <taxon>Plectidae</taxon>
        <taxon>Plectus</taxon>
    </lineage>
</organism>
<name>A0A914VI03_9BILA</name>
<dbReference type="GO" id="GO:0043066">
    <property type="term" value="P:negative regulation of apoptotic process"/>
    <property type="evidence" value="ECO:0007669"/>
    <property type="project" value="TreeGrafter"/>
</dbReference>
<dbReference type="GO" id="GO:0005829">
    <property type="term" value="C:cytosol"/>
    <property type="evidence" value="ECO:0007669"/>
    <property type="project" value="TreeGrafter"/>
</dbReference>
<accession>A0A914VI03</accession>
<dbReference type="InterPro" id="IPR050754">
    <property type="entry name" value="FKBP4/5/8-like"/>
</dbReference>
<dbReference type="PANTHER" id="PTHR46512">
    <property type="entry name" value="PEPTIDYLPROLYL ISOMERASE"/>
    <property type="match status" value="1"/>
</dbReference>
<dbReference type="InterPro" id="IPR011990">
    <property type="entry name" value="TPR-like_helical_dom_sf"/>
</dbReference>
<dbReference type="PANTHER" id="PTHR46512:SF1">
    <property type="entry name" value="PEPTIDYLPROLYL ISOMERASE"/>
    <property type="match status" value="1"/>
</dbReference>
<keyword evidence="1" id="KW-0175">Coiled coil</keyword>
<protein>
    <submittedName>
        <fullName evidence="4">Uncharacterized protein</fullName>
    </submittedName>
</protein>
<keyword evidence="3" id="KW-1185">Reference proteome</keyword>
<dbReference type="Pfam" id="PF14559">
    <property type="entry name" value="TPR_19"/>
    <property type="match status" value="1"/>
</dbReference>
<dbReference type="AlphaFoldDB" id="A0A914VI03"/>
<sequence>MPTVSDQTHLEQAHKLKEEANKYYTAQDYGKAIRLYHECLLHARAIQQLSQSGLTGLARVERLQHDSSGAVEEDDVAIGEQPEDAQTSGGPERTRINSTSRGEEMKEEANAIILKSYNNLAACILQGANRGPKDFLRAVEYCDKVLAMDKTNEKALFRKGVCLARAGQHEKAVAVLKLCPNNKEAQAQIARCEQEIAEDRRKRDEEIRRNFARAQARENARLLQQQNADQNGNAVGDGVVLNGDLSMKDAA</sequence>
<evidence type="ECO:0000313" key="4">
    <source>
        <dbReference type="WBParaSite" id="PSAMB.scaffold1998size26155.g15892.t1"/>
    </source>
</evidence>
<dbReference type="Gene3D" id="1.25.40.10">
    <property type="entry name" value="Tetratricopeptide repeat domain"/>
    <property type="match status" value="2"/>
</dbReference>
<evidence type="ECO:0000256" key="2">
    <source>
        <dbReference type="SAM" id="MobiDB-lite"/>
    </source>
</evidence>
<dbReference type="SUPFAM" id="SSF48452">
    <property type="entry name" value="TPR-like"/>
    <property type="match status" value="1"/>
</dbReference>
<dbReference type="GO" id="GO:0016020">
    <property type="term" value="C:membrane"/>
    <property type="evidence" value="ECO:0007669"/>
    <property type="project" value="TreeGrafter"/>
</dbReference>
<dbReference type="WBParaSite" id="PSAMB.scaffold1998size26155.g15892.t1">
    <property type="protein sequence ID" value="PSAMB.scaffold1998size26155.g15892.t1"/>
    <property type="gene ID" value="PSAMB.scaffold1998size26155.g15892"/>
</dbReference>